<comment type="similarity">
    <text evidence="8">Belongs to the MenA family. Type 1 subfamily.</text>
</comment>
<evidence type="ECO:0000256" key="1">
    <source>
        <dbReference type="ARBA" id="ARBA00004141"/>
    </source>
</evidence>
<feature type="transmembrane region" description="Helical" evidence="8">
    <location>
        <begin position="38"/>
        <end position="62"/>
    </location>
</feature>
<dbReference type="GO" id="GO:0005886">
    <property type="term" value="C:plasma membrane"/>
    <property type="evidence" value="ECO:0007669"/>
    <property type="project" value="UniProtKB-SubCell"/>
</dbReference>
<comment type="pathway">
    <text evidence="8">Quinol/quinone metabolism; menaquinone biosynthesis; menaquinol from 1,4-dihydroxy-2-naphthoate: step 1/2.</text>
</comment>
<dbReference type="GO" id="GO:0042371">
    <property type="term" value="P:vitamin K biosynthetic process"/>
    <property type="evidence" value="ECO:0007669"/>
    <property type="project" value="TreeGrafter"/>
</dbReference>
<feature type="transmembrane region" description="Helical" evidence="8">
    <location>
        <begin position="180"/>
        <end position="202"/>
    </location>
</feature>
<keyword evidence="3 8" id="KW-1003">Cell membrane</keyword>
<dbReference type="GO" id="GO:0009234">
    <property type="term" value="P:menaquinone biosynthetic process"/>
    <property type="evidence" value="ECO:0007669"/>
    <property type="project" value="UniProtKB-UniRule"/>
</dbReference>
<evidence type="ECO:0000256" key="3">
    <source>
        <dbReference type="ARBA" id="ARBA00022475"/>
    </source>
</evidence>
<comment type="catalytic activity">
    <reaction evidence="8">
        <text>an all-trans-polyprenyl diphosphate + 1,4-dihydroxy-2-naphthoate + H(+) = a 2-demethylmenaquinol + CO2 + diphosphate</text>
        <dbReference type="Rhea" id="RHEA:26478"/>
        <dbReference type="Rhea" id="RHEA-COMP:9563"/>
        <dbReference type="Rhea" id="RHEA-COMP:9564"/>
        <dbReference type="ChEBI" id="CHEBI:11173"/>
        <dbReference type="ChEBI" id="CHEBI:15378"/>
        <dbReference type="ChEBI" id="CHEBI:16526"/>
        <dbReference type="ChEBI" id="CHEBI:33019"/>
        <dbReference type="ChEBI" id="CHEBI:55437"/>
        <dbReference type="ChEBI" id="CHEBI:58914"/>
        <dbReference type="EC" id="2.5.1.74"/>
    </reaction>
</comment>
<feature type="transmembrane region" description="Helical" evidence="8">
    <location>
        <begin position="129"/>
        <end position="148"/>
    </location>
</feature>
<feature type="transmembrane region" description="Helical" evidence="8">
    <location>
        <begin position="105"/>
        <end position="123"/>
    </location>
</feature>
<comment type="subcellular location">
    <subcellularLocation>
        <location evidence="8">Cell membrane</location>
        <topology evidence="8">Multi-pass membrane protein</topology>
    </subcellularLocation>
    <subcellularLocation>
        <location evidence="1">Membrane</location>
        <topology evidence="1">Multi-pass membrane protein</topology>
    </subcellularLocation>
</comment>
<evidence type="ECO:0000256" key="9">
    <source>
        <dbReference type="NCBIfam" id="TIGR00751"/>
    </source>
</evidence>
<feature type="transmembrane region" description="Helical" evidence="8">
    <location>
        <begin position="155"/>
        <end position="174"/>
    </location>
</feature>
<gene>
    <name evidence="8 10" type="primary">menA</name>
    <name evidence="10" type="ORF">HXN33_00635</name>
</gene>
<dbReference type="EMBL" id="JABZSQ010000005">
    <property type="protein sequence ID" value="MBF1414058.1"/>
    <property type="molecule type" value="Genomic_DNA"/>
</dbReference>
<dbReference type="PANTHER" id="PTHR13929">
    <property type="entry name" value="1,4-DIHYDROXY-2-NAPHTHOATE OCTAPRENYLTRANSFERASE"/>
    <property type="match status" value="1"/>
</dbReference>
<dbReference type="Proteomes" id="UP000757461">
    <property type="component" value="Unassembled WGS sequence"/>
</dbReference>
<name>A0A930HX46_9BACT</name>
<keyword evidence="7 8" id="KW-0472">Membrane</keyword>
<evidence type="ECO:0000256" key="8">
    <source>
        <dbReference type="HAMAP-Rule" id="MF_01937"/>
    </source>
</evidence>
<comment type="caution">
    <text evidence="10">The sequence shown here is derived from an EMBL/GenBank/DDBJ whole genome shotgun (WGS) entry which is preliminary data.</text>
</comment>
<keyword evidence="4 8" id="KW-0808">Transferase</keyword>
<evidence type="ECO:0000256" key="7">
    <source>
        <dbReference type="ARBA" id="ARBA00023136"/>
    </source>
</evidence>
<dbReference type="EC" id="2.5.1.74" evidence="8 9"/>
<dbReference type="Pfam" id="PF01040">
    <property type="entry name" value="UbiA"/>
    <property type="match status" value="1"/>
</dbReference>
<dbReference type="AlphaFoldDB" id="A0A930HX46"/>
<dbReference type="RefSeq" id="WP_219523826.1">
    <property type="nucleotide sequence ID" value="NZ_CAUPFN010000001.1"/>
</dbReference>
<comment type="function">
    <text evidence="8">Conversion of 1,4-dihydroxy-2-naphthoate (DHNA) to demethylmenaquinone (DMK).</text>
</comment>
<dbReference type="InterPro" id="IPR026046">
    <property type="entry name" value="UBIAD1"/>
</dbReference>
<protein>
    <recommendedName>
        <fullName evidence="8 9">1,4-dihydroxy-2-naphthoate octaprenyltransferase</fullName>
        <shortName evidence="8">DHNA-octaprenyltransferase</shortName>
        <ecNumber evidence="8 9">2.5.1.74</ecNumber>
    </recommendedName>
</protein>
<feature type="transmembrane region" description="Helical" evidence="8">
    <location>
        <begin position="231"/>
        <end position="248"/>
    </location>
</feature>
<reference evidence="10" key="1">
    <citation type="submission" date="2020-04" db="EMBL/GenBank/DDBJ databases">
        <title>Deep metagenomics examines the oral microbiome during advanced dental caries in children, revealing novel taxa and co-occurrences with host molecules.</title>
        <authorList>
            <person name="Baker J.L."/>
            <person name="Morton J.T."/>
            <person name="Dinis M."/>
            <person name="Alvarez R."/>
            <person name="Tran N.C."/>
            <person name="Knight R."/>
            <person name="Edlund A."/>
        </authorList>
    </citation>
    <scope>NUCLEOTIDE SEQUENCE</scope>
    <source>
        <strain evidence="10">JCVI_25_bin.9</strain>
    </source>
</reference>
<dbReference type="InterPro" id="IPR004657">
    <property type="entry name" value="MenA"/>
</dbReference>
<keyword evidence="6 8" id="KW-1133">Transmembrane helix</keyword>
<evidence type="ECO:0000313" key="11">
    <source>
        <dbReference type="Proteomes" id="UP000757461"/>
    </source>
</evidence>
<evidence type="ECO:0000313" key="10">
    <source>
        <dbReference type="EMBL" id="MBF1414058.1"/>
    </source>
</evidence>
<organism evidence="10 11">
    <name type="scientific">Prevotella histicola</name>
    <dbReference type="NCBI Taxonomy" id="470565"/>
    <lineage>
        <taxon>Bacteria</taxon>
        <taxon>Pseudomonadati</taxon>
        <taxon>Bacteroidota</taxon>
        <taxon>Bacteroidia</taxon>
        <taxon>Bacteroidales</taxon>
        <taxon>Prevotellaceae</taxon>
        <taxon>Prevotella</taxon>
    </lineage>
</organism>
<dbReference type="HAMAP" id="MF_01937">
    <property type="entry name" value="MenA_1"/>
    <property type="match status" value="1"/>
</dbReference>
<dbReference type="CDD" id="cd13962">
    <property type="entry name" value="PT_UbiA_UBIAD1"/>
    <property type="match status" value="1"/>
</dbReference>
<dbReference type="PANTHER" id="PTHR13929:SF0">
    <property type="entry name" value="UBIA PRENYLTRANSFERASE DOMAIN-CONTAINING PROTEIN 1"/>
    <property type="match status" value="1"/>
</dbReference>
<dbReference type="InterPro" id="IPR000537">
    <property type="entry name" value="UbiA_prenyltransferase"/>
</dbReference>
<evidence type="ECO:0000256" key="2">
    <source>
        <dbReference type="ARBA" id="ARBA00022428"/>
    </source>
</evidence>
<dbReference type="NCBIfam" id="TIGR00751">
    <property type="entry name" value="menA"/>
    <property type="match status" value="1"/>
</dbReference>
<evidence type="ECO:0000256" key="6">
    <source>
        <dbReference type="ARBA" id="ARBA00022989"/>
    </source>
</evidence>
<feature type="transmembrane region" description="Helical" evidence="8">
    <location>
        <begin position="254"/>
        <end position="270"/>
    </location>
</feature>
<keyword evidence="5 8" id="KW-0812">Transmembrane</keyword>
<dbReference type="GO" id="GO:0046428">
    <property type="term" value="F:1,4-dihydroxy-2-naphthoate polyprenyltransferase activity"/>
    <property type="evidence" value="ECO:0007669"/>
    <property type="project" value="UniProtKB-UniRule"/>
</dbReference>
<sequence>MVSENDYIKTNSLNAWILAARPKTLTGAMVPVMIGTTWAWKIGGAANFRILPAILCFLFAFLMQIDSNFINDYFDCVKGNDDRSTRLGPKRACSEGWITLPAMRIGLIITSLLACFIGLPLIIYGGWEMIIVGAVCVLFAFLYTTYFSYLGLGDLLVLVFFGIVPVVFTTYVILPDRIQAFQLEVFITGIACGLVIDTLLVVNNYRDRDNDKRDGKITLIVRLGTKRAEKFYSALGIFAYFLMFYALFFSNNNLLFTLLFILFYTPYILLHKRTANFMVRINQGKDLNIVLAKTARNILIYGITTSAAILFL</sequence>
<evidence type="ECO:0000256" key="4">
    <source>
        <dbReference type="ARBA" id="ARBA00022679"/>
    </source>
</evidence>
<keyword evidence="2 8" id="KW-0474">Menaquinone biosynthesis</keyword>
<dbReference type="PIRSF" id="PIRSF005355">
    <property type="entry name" value="UBIAD1"/>
    <property type="match status" value="1"/>
</dbReference>
<evidence type="ECO:0000256" key="5">
    <source>
        <dbReference type="ARBA" id="ARBA00022692"/>
    </source>
</evidence>
<proteinExistence type="inferred from homology"/>
<accession>A0A930HX46</accession>